<sequence length="159" mass="17219">MVEPSLSWPIIERCIMQGDEFGNWAQFLQAILVSLAWFFDVQQTFISAFTDAQPSWHCTSPPPPSSSSSSDCNSFNKNVCNLPKDSWAWDLAAHTSVISEWSLQCDGSIITGLPASSFFMGRLTELGCGNGETSDGSRKEPSVPCSSQLVGATSGFLLV</sequence>
<dbReference type="RefSeq" id="XP_016443648.1">
    <property type="nucleotide sequence ID" value="XM_016588162.1"/>
</dbReference>
<reference evidence="2" key="2">
    <citation type="submission" date="2025-08" db="UniProtKB">
        <authorList>
            <consortium name="RefSeq"/>
        </authorList>
    </citation>
    <scope>IDENTIFICATION</scope>
    <source>
        <tissue evidence="2">Leaf</tissue>
    </source>
</reference>
<dbReference type="Proteomes" id="UP000790787">
    <property type="component" value="Chromosome 7"/>
</dbReference>
<keyword evidence="1" id="KW-1185">Reference proteome</keyword>
<dbReference type="GeneID" id="107768990"/>
<protein>
    <submittedName>
        <fullName evidence="2">Organic cation/carnitine transporter 3-like</fullName>
    </submittedName>
</protein>
<dbReference type="PaxDb" id="4097-A0A1S3XUM3"/>
<proteinExistence type="predicted"/>
<name>A0A1S3XUM3_TOBAC</name>
<organism evidence="1 2">
    <name type="scientific">Nicotiana tabacum</name>
    <name type="common">Common tobacco</name>
    <dbReference type="NCBI Taxonomy" id="4097"/>
    <lineage>
        <taxon>Eukaryota</taxon>
        <taxon>Viridiplantae</taxon>
        <taxon>Streptophyta</taxon>
        <taxon>Embryophyta</taxon>
        <taxon>Tracheophyta</taxon>
        <taxon>Spermatophyta</taxon>
        <taxon>Magnoliopsida</taxon>
        <taxon>eudicotyledons</taxon>
        <taxon>Gunneridae</taxon>
        <taxon>Pentapetalae</taxon>
        <taxon>asterids</taxon>
        <taxon>lamiids</taxon>
        <taxon>Solanales</taxon>
        <taxon>Solanaceae</taxon>
        <taxon>Nicotianoideae</taxon>
        <taxon>Nicotianeae</taxon>
        <taxon>Nicotiana</taxon>
    </lineage>
</organism>
<accession>A0A1S3XUM3</accession>
<dbReference type="OrthoDB" id="5296287at2759"/>
<dbReference type="AlphaFoldDB" id="A0A1S3XUM3"/>
<evidence type="ECO:0000313" key="1">
    <source>
        <dbReference type="Proteomes" id="UP000790787"/>
    </source>
</evidence>
<gene>
    <name evidence="2" type="primary">LOC107768990</name>
</gene>
<dbReference type="KEGG" id="nta:107768990"/>
<dbReference type="STRING" id="4097.A0A1S3XUM3"/>
<reference evidence="1" key="1">
    <citation type="journal article" date="2014" name="Nat. Commun.">
        <title>The tobacco genome sequence and its comparison with those of tomato and potato.</title>
        <authorList>
            <person name="Sierro N."/>
            <person name="Battey J.N."/>
            <person name="Ouadi S."/>
            <person name="Bakaher N."/>
            <person name="Bovet L."/>
            <person name="Willig A."/>
            <person name="Goepfert S."/>
            <person name="Peitsch M.C."/>
            <person name="Ivanov N.V."/>
        </authorList>
    </citation>
    <scope>NUCLEOTIDE SEQUENCE [LARGE SCALE GENOMIC DNA]</scope>
</reference>
<evidence type="ECO:0000313" key="2">
    <source>
        <dbReference type="RefSeq" id="XP_016443648.1"/>
    </source>
</evidence>
<dbReference type="RefSeq" id="XP_016443648.1">
    <property type="nucleotide sequence ID" value="XM_016588162.2"/>
</dbReference>